<feature type="compositionally biased region" description="Polar residues" evidence="1">
    <location>
        <begin position="60"/>
        <end position="69"/>
    </location>
</feature>
<dbReference type="InParanoid" id="G4TEG7"/>
<gene>
    <name evidence="2" type="ORF">PIIN_03659</name>
</gene>
<dbReference type="OrthoDB" id="3270797at2759"/>
<keyword evidence="3" id="KW-1185">Reference proteome</keyword>
<feature type="region of interest" description="Disordered" evidence="1">
    <location>
        <begin position="225"/>
        <end position="251"/>
    </location>
</feature>
<dbReference type="Proteomes" id="UP000007148">
    <property type="component" value="Unassembled WGS sequence"/>
</dbReference>
<accession>G4TEG7</accession>
<protein>
    <submittedName>
        <fullName evidence="2">Uncharacterized protein</fullName>
    </submittedName>
</protein>
<dbReference type="AlphaFoldDB" id="G4TEG7"/>
<dbReference type="HOGENOM" id="CLU_850248_0_0_1"/>
<proteinExistence type="predicted"/>
<name>G4TEG7_SERID</name>
<evidence type="ECO:0000256" key="1">
    <source>
        <dbReference type="SAM" id="MobiDB-lite"/>
    </source>
</evidence>
<organism evidence="2 3">
    <name type="scientific">Serendipita indica (strain DSM 11827)</name>
    <name type="common">Root endophyte fungus</name>
    <name type="synonym">Piriformospora indica</name>
    <dbReference type="NCBI Taxonomy" id="1109443"/>
    <lineage>
        <taxon>Eukaryota</taxon>
        <taxon>Fungi</taxon>
        <taxon>Dikarya</taxon>
        <taxon>Basidiomycota</taxon>
        <taxon>Agaricomycotina</taxon>
        <taxon>Agaricomycetes</taxon>
        <taxon>Sebacinales</taxon>
        <taxon>Serendipitaceae</taxon>
        <taxon>Serendipita</taxon>
    </lineage>
</organism>
<feature type="region of interest" description="Disordered" evidence="1">
    <location>
        <begin position="1"/>
        <end position="20"/>
    </location>
</feature>
<sequence>MKRHWLTHHTNEGPWQPDRYPPFEDLWKLVKDGEIVLTPPSKYQASTTTDGEDDEPSVEPPSSMTTSLATIEHDSGVGPIRRRRATGATRMDPIARPQIQVMRFPEEADEQRSPALSTVDAPPRTRYPLLPAGNYNVVHPPLVPVPTSHVREHHHRHRRTSSASTNATGVTGGLGLLSRAAAMDHPPLPPLIPSTAYEYTHCENDGLSSLSKRESKPFTGNYLYGHKKGSPPGPGYTPASIPTSELSLLSHPPTDTIFSSSSPPALTSSPVSVLLKSPASVLRSPLSEAAAPMSPVDRMSPFIHDAYVEDGYIGGGFPPMRVSPMSA</sequence>
<feature type="region of interest" description="Disordered" evidence="1">
    <location>
        <begin position="39"/>
        <end position="91"/>
    </location>
</feature>
<reference evidence="2 3" key="1">
    <citation type="journal article" date="2011" name="PLoS Pathog.">
        <title>Endophytic Life Strategies Decoded by Genome and Transcriptome Analyses of the Mutualistic Root Symbiont Piriformospora indica.</title>
        <authorList>
            <person name="Zuccaro A."/>
            <person name="Lahrmann U."/>
            <person name="Guldener U."/>
            <person name="Langen G."/>
            <person name="Pfiffi S."/>
            <person name="Biedenkopf D."/>
            <person name="Wong P."/>
            <person name="Samans B."/>
            <person name="Grimm C."/>
            <person name="Basiewicz M."/>
            <person name="Murat C."/>
            <person name="Martin F."/>
            <person name="Kogel K.H."/>
        </authorList>
    </citation>
    <scope>NUCLEOTIDE SEQUENCE [LARGE SCALE GENOMIC DNA]</scope>
    <source>
        <strain evidence="2 3">DSM 11827</strain>
    </source>
</reference>
<comment type="caution">
    <text evidence="2">The sequence shown here is derived from an EMBL/GenBank/DDBJ whole genome shotgun (WGS) entry which is preliminary data.</text>
</comment>
<evidence type="ECO:0000313" key="3">
    <source>
        <dbReference type="Proteomes" id="UP000007148"/>
    </source>
</evidence>
<evidence type="ECO:0000313" key="2">
    <source>
        <dbReference type="EMBL" id="CCA69718.1"/>
    </source>
</evidence>
<dbReference type="EMBL" id="CAFZ01000061">
    <property type="protein sequence ID" value="CCA69718.1"/>
    <property type="molecule type" value="Genomic_DNA"/>
</dbReference>